<accession>A0A7M7K8F9</accession>
<dbReference type="GO" id="GO:0005730">
    <property type="term" value="C:nucleolus"/>
    <property type="evidence" value="ECO:0007669"/>
    <property type="project" value="UniProtKB-SubCell"/>
</dbReference>
<keyword evidence="8" id="KW-0539">Nucleus</keyword>
<dbReference type="GO" id="GO:0000177">
    <property type="term" value="C:cytoplasmic exosome (RNase complex)"/>
    <property type="evidence" value="ECO:0007669"/>
    <property type="project" value="TreeGrafter"/>
</dbReference>
<dbReference type="OMA" id="MQPGEPF"/>
<dbReference type="InterPro" id="IPR001247">
    <property type="entry name" value="ExoRNase_PH_dom1"/>
</dbReference>
<dbReference type="AlphaFoldDB" id="A0A7M7K8F9"/>
<proteinExistence type="inferred from homology"/>
<keyword evidence="4" id="KW-0963">Cytoplasm</keyword>
<dbReference type="GO" id="GO:0016075">
    <property type="term" value="P:rRNA catabolic process"/>
    <property type="evidence" value="ECO:0007669"/>
    <property type="project" value="TreeGrafter"/>
</dbReference>
<feature type="domain" description="Exoribonuclease phosphorolytic" evidence="10">
    <location>
        <begin position="54"/>
        <end position="182"/>
    </location>
</feature>
<dbReference type="GO" id="GO:0071035">
    <property type="term" value="P:nuclear polyadenylation-dependent rRNA catabolic process"/>
    <property type="evidence" value="ECO:0007669"/>
    <property type="project" value="TreeGrafter"/>
</dbReference>
<dbReference type="InterPro" id="IPR015847">
    <property type="entry name" value="ExoRNase_PH_dom2"/>
</dbReference>
<keyword evidence="13" id="KW-1185">Reference proteome</keyword>
<evidence type="ECO:0000256" key="3">
    <source>
        <dbReference type="ARBA" id="ARBA00006678"/>
    </source>
</evidence>
<evidence type="ECO:0000256" key="1">
    <source>
        <dbReference type="ARBA" id="ARBA00004496"/>
    </source>
</evidence>
<dbReference type="GeneID" id="111251130"/>
<dbReference type="PANTHER" id="PTHR11097:SF9">
    <property type="entry name" value="EXOSOME COMPLEX COMPONENT RRP43"/>
    <property type="match status" value="1"/>
</dbReference>
<dbReference type="InParanoid" id="A0A7M7K8F9"/>
<dbReference type="GO" id="GO:0071028">
    <property type="term" value="P:nuclear mRNA surveillance"/>
    <property type="evidence" value="ECO:0007669"/>
    <property type="project" value="TreeGrafter"/>
</dbReference>
<evidence type="ECO:0000313" key="13">
    <source>
        <dbReference type="Proteomes" id="UP000594260"/>
    </source>
</evidence>
<dbReference type="PANTHER" id="PTHR11097">
    <property type="entry name" value="EXOSOME COMPLEX EXONUCLEASE RIBOSOMAL RNA PROCESSING PROTEIN"/>
    <property type="match status" value="1"/>
</dbReference>
<dbReference type="KEGG" id="vde:111251130"/>
<evidence type="ECO:0000256" key="4">
    <source>
        <dbReference type="ARBA" id="ARBA00022490"/>
    </source>
</evidence>
<organism evidence="12 13">
    <name type="scientific">Varroa destructor</name>
    <name type="common">Honeybee mite</name>
    <dbReference type="NCBI Taxonomy" id="109461"/>
    <lineage>
        <taxon>Eukaryota</taxon>
        <taxon>Metazoa</taxon>
        <taxon>Ecdysozoa</taxon>
        <taxon>Arthropoda</taxon>
        <taxon>Chelicerata</taxon>
        <taxon>Arachnida</taxon>
        <taxon>Acari</taxon>
        <taxon>Parasitiformes</taxon>
        <taxon>Mesostigmata</taxon>
        <taxon>Gamasina</taxon>
        <taxon>Dermanyssoidea</taxon>
        <taxon>Varroidae</taxon>
        <taxon>Varroa</taxon>
    </lineage>
</organism>
<keyword evidence="7" id="KW-0694">RNA-binding</keyword>
<dbReference type="EnsemblMetazoa" id="XM_022807435">
    <property type="protein sequence ID" value="XP_022663170"/>
    <property type="gene ID" value="LOC111251130"/>
</dbReference>
<name>A0A7M7K8F9_VARDE</name>
<evidence type="ECO:0000259" key="10">
    <source>
        <dbReference type="Pfam" id="PF01138"/>
    </source>
</evidence>
<evidence type="ECO:0000256" key="9">
    <source>
        <dbReference type="ARBA" id="ARBA00030617"/>
    </source>
</evidence>
<dbReference type="GO" id="GO:0034473">
    <property type="term" value="P:U1 snRNA 3'-end processing"/>
    <property type="evidence" value="ECO:0007669"/>
    <property type="project" value="TreeGrafter"/>
</dbReference>
<dbReference type="SUPFAM" id="SSF54211">
    <property type="entry name" value="Ribosomal protein S5 domain 2-like"/>
    <property type="match status" value="1"/>
</dbReference>
<dbReference type="Pfam" id="PF03725">
    <property type="entry name" value="RNase_PH_C"/>
    <property type="match status" value="1"/>
</dbReference>
<keyword evidence="5" id="KW-0698">rRNA processing</keyword>
<dbReference type="GO" id="GO:0071038">
    <property type="term" value="P:TRAMP-dependent tRNA surveillance pathway"/>
    <property type="evidence" value="ECO:0007669"/>
    <property type="project" value="TreeGrafter"/>
</dbReference>
<dbReference type="RefSeq" id="XP_022663170.1">
    <property type="nucleotide sequence ID" value="XM_022807435.1"/>
</dbReference>
<keyword evidence="6" id="KW-0271">Exosome</keyword>
<reference evidence="12" key="1">
    <citation type="submission" date="2021-01" db="UniProtKB">
        <authorList>
            <consortium name="EnsemblMetazoa"/>
        </authorList>
    </citation>
    <scope>IDENTIFICATION</scope>
</reference>
<evidence type="ECO:0000256" key="7">
    <source>
        <dbReference type="ARBA" id="ARBA00022884"/>
    </source>
</evidence>
<evidence type="ECO:0000256" key="2">
    <source>
        <dbReference type="ARBA" id="ARBA00004604"/>
    </source>
</evidence>
<dbReference type="Proteomes" id="UP000594260">
    <property type="component" value="Unplaced"/>
</dbReference>
<dbReference type="Gene3D" id="3.30.230.70">
    <property type="entry name" value="GHMP Kinase, N-terminal domain"/>
    <property type="match status" value="1"/>
</dbReference>
<dbReference type="InterPro" id="IPR050590">
    <property type="entry name" value="Exosome_comp_Rrp42_subfam"/>
</dbReference>
<dbReference type="GO" id="GO:0034476">
    <property type="term" value="P:U5 snRNA 3'-end processing"/>
    <property type="evidence" value="ECO:0007669"/>
    <property type="project" value="TreeGrafter"/>
</dbReference>
<evidence type="ECO:0000313" key="12">
    <source>
        <dbReference type="EnsemblMetazoa" id="XP_022663170"/>
    </source>
</evidence>
<sequence>MKLRSVPHQLCIVRYFSRHKDTIMAEELRILQAQADLAEGRFVRKDGRDFNSHRPLEVTLDPIKTADGSCLVRFGNTCVLCGLRAEIAEKQLGDPFQDINISVQAQLPFKNIGASGPSEEEQALSQRLQDILLSCSAFPSRRISERFSWLLHVTITCLDSDGNLLGASLAAISGALSCLKLPAARHDEEEDTLVVGNNYEKVALVELPIGVTFGIINKSLVVDMTHEEQLLARGESCVVLDSKGEVVHLAKLGGVPMPATEIATMLSKALEHAKEIRNVLK</sequence>
<comment type="subcellular location">
    <subcellularLocation>
        <location evidence="1">Cytoplasm</location>
    </subcellularLocation>
    <subcellularLocation>
        <location evidence="2">Nucleus</location>
        <location evidence="2">Nucleolus</location>
    </subcellularLocation>
</comment>
<evidence type="ECO:0000256" key="8">
    <source>
        <dbReference type="ARBA" id="ARBA00023242"/>
    </source>
</evidence>
<dbReference type="InterPro" id="IPR027408">
    <property type="entry name" value="PNPase/RNase_PH_dom_sf"/>
</dbReference>
<comment type="similarity">
    <text evidence="3">Belongs to the RNase PH family.</text>
</comment>
<dbReference type="GO" id="GO:0000176">
    <property type="term" value="C:nuclear exosome (RNase complex)"/>
    <property type="evidence" value="ECO:0007669"/>
    <property type="project" value="TreeGrafter"/>
</dbReference>
<dbReference type="InterPro" id="IPR036345">
    <property type="entry name" value="ExoRNase_PH_dom2_sf"/>
</dbReference>
<protein>
    <recommendedName>
        <fullName evidence="9">Ribosomal RNA-processing protein 43</fullName>
    </recommendedName>
</protein>
<dbReference type="GO" id="GO:0034475">
    <property type="term" value="P:U4 snRNA 3'-end processing"/>
    <property type="evidence" value="ECO:0007669"/>
    <property type="project" value="TreeGrafter"/>
</dbReference>
<feature type="domain" description="Exoribonuclease phosphorolytic" evidence="11">
    <location>
        <begin position="207"/>
        <end position="271"/>
    </location>
</feature>
<evidence type="ECO:0000259" key="11">
    <source>
        <dbReference type="Pfam" id="PF03725"/>
    </source>
</evidence>
<dbReference type="Pfam" id="PF01138">
    <property type="entry name" value="RNase_PH"/>
    <property type="match status" value="1"/>
</dbReference>
<evidence type="ECO:0000256" key="5">
    <source>
        <dbReference type="ARBA" id="ARBA00022552"/>
    </source>
</evidence>
<evidence type="ECO:0000256" key="6">
    <source>
        <dbReference type="ARBA" id="ARBA00022835"/>
    </source>
</evidence>
<dbReference type="InterPro" id="IPR020568">
    <property type="entry name" value="Ribosomal_Su5_D2-typ_SF"/>
</dbReference>
<dbReference type="GO" id="GO:0000467">
    <property type="term" value="P:exonucleolytic trimming to generate mature 3'-end of 5.8S rRNA from tricistronic rRNA transcript (SSU-rRNA, 5.8S rRNA, LSU-rRNA)"/>
    <property type="evidence" value="ECO:0007669"/>
    <property type="project" value="TreeGrafter"/>
</dbReference>
<dbReference type="GO" id="GO:0035925">
    <property type="term" value="F:mRNA 3'-UTR AU-rich region binding"/>
    <property type="evidence" value="ECO:0007669"/>
    <property type="project" value="TreeGrafter"/>
</dbReference>
<dbReference type="OrthoDB" id="45882at2759"/>
<dbReference type="SUPFAM" id="SSF55666">
    <property type="entry name" value="Ribonuclease PH domain 2-like"/>
    <property type="match status" value="1"/>
</dbReference>